<keyword evidence="8 11" id="KW-1133">Transmembrane helix</keyword>
<dbReference type="InterPro" id="IPR001611">
    <property type="entry name" value="Leu-rich_rpt"/>
</dbReference>
<dbReference type="OrthoDB" id="4691307at2759"/>
<evidence type="ECO:0000256" key="6">
    <source>
        <dbReference type="ARBA" id="ARBA00022729"/>
    </source>
</evidence>
<keyword evidence="4" id="KW-0433">Leucine-rich repeat</keyword>
<dbReference type="SUPFAM" id="SSF52058">
    <property type="entry name" value="L domain-like"/>
    <property type="match status" value="2"/>
</dbReference>
<dbReference type="InterPro" id="IPR003591">
    <property type="entry name" value="Leu-rich_rpt_typical-subtyp"/>
</dbReference>
<keyword evidence="5 11" id="KW-0812">Transmembrane</keyword>
<evidence type="ECO:0000256" key="4">
    <source>
        <dbReference type="ARBA" id="ARBA00022614"/>
    </source>
</evidence>
<dbReference type="AlphaFoldDB" id="A0A2G2VDU3"/>
<evidence type="ECO:0000256" key="7">
    <source>
        <dbReference type="ARBA" id="ARBA00022737"/>
    </source>
</evidence>
<dbReference type="PRINTS" id="PR00019">
    <property type="entry name" value="LEURICHRPT"/>
</dbReference>
<accession>A0A2G2VDU3</accession>
<proteinExistence type="inferred from homology"/>
<dbReference type="PANTHER" id="PTHR48062:SF55">
    <property type="entry name" value="LEUCINE-RICH REPEAT-CONTAINING N-TERMINAL PLANT-TYPE DOMAIN-CONTAINING PROTEIN"/>
    <property type="match status" value="1"/>
</dbReference>
<dbReference type="PANTHER" id="PTHR48062">
    <property type="entry name" value="RECEPTOR-LIKE PROTEIN 14"/>
    <property type="match status" value="1"/>
</dbReference>
<evidence type="ECO:0000256" key="3">
    <source>
        <dbReference type="ARBA" id="ARBA00022475"/>
    </source>
</evidence>
<protein>
    <recommendedName>
        <fullName evidence="12">Leucine-rich repeat-containing N-terminal plant-type domain-containing protein</fullName>
    </recommendedName>
</protein>
<name>A0A2G2VDU3_CAPBA</name>
<dbReference type="InterPro" id="IPR032675">
    <property type="entry name" value="LRR_dom_sf"/>
</dbReference>
<dbReference type="SMART" id="SM00369">
    <property type="entry name" value="LRR_TYP"/>
    <property type="match status" value="8"/>
</dbReference>
<dbReference type="Pfam" id="PF13855">
    <property type="entry name" value="LRR_8"/>
    <property type="match status" value="1"/>
</dbReference>
<keyword evidence="14" id="KW-1185">Reference proteome</keyword>
<reference evidence="14" key="2">
    <citation type="journal article" date="2017" name="J. Anim. Genet.">
        <title>Multiple reference genome sequences of hot pepper reveal the massive evolution of plant disease resistance genes by retroduplication.</title>
        <authorList>
            <person name="Kim S."/>
            <person name="Park J."/>
            <person name="Yeom S.-I."/>
            <person name="Kim Y.-M."/>
            <person name="Seo E."/>
            <person name="Kim K.-T."/>
            <person name="Kim M.-S."/>
            <person name="Lee J.M."/>
            <person name="Cheong K."/>
            <person name="Shin H.-S."/>
            <person name="Kim S.-B."/>
            <person name="Han K."/>
            <person name="Lee J."/>
            <person name="Park M."/>
            <person name="Lee H.-A."/>
            <person name="Lee H.-Y."/>
            <person name="Lee Y."/>
            <person name="Oh S."/>
            <person name="Lee J.H."/>
            <person name="Choi E."/>
            <person name="Choi E."/>
            <person name="Lee S.E."/>
            <person name="Jeon J."/>
            <person name="Kim H."/>
            <person name="Choi G."/>
            <person name="Song H."/>
            <person name="Lee J."/>
            <person name="Lee S.-C."/>
            <person name="Kwon J.-K."/>
            <person name="Lee H.-Y."/>
            <person name="Koo N."/>
            <person name="Hong Y."/>
            <person name="Kim R.W."/>
            <person name="Kang W.-H."/>
            <person name="Huh J.H."/>
            <person name="Kang B.-C."/>
            <person name="Yang T.-J."/>
            <person name="Lee Y.-H."/>
            <person name="Bennetzen J.L."/>
            <person name="Choi D."/>
        </authorList>
    </citation>
    <scope>NUCLEOTIDE SEQUENCE [LARGE SCALE GENOMIC DNA]</scope>
    <source>
        <strain evidence="14">cv. PBC81</strain>
    </source>
</reference>
<gene>
    <name evidence="13" type="ORF">CQW23_27480</name>
</gene>
<evidence type="ECO:0000313" key="14">
    <source>
        <dbReference type="Proteomes" id="UP000224567"/>
    </source>
</evidence>
<evidence type="ECO:0000256" key="10">
    <source>
        <dbReference type="ARBA" id="ARBA00023180"/>
    </source>
</evidence>
<dbReference type="FunFam" id="3.80.10.10:FF:000095">
    <property type="entry name" value="LRR receptor-like serine/threonine-protein kinase GSO1"/>
    <property type="match status" value="1"/>
</dbReference>
<dbReference type="FunFam" id="3.80.10.10:FF:000111">
    <property type="entry name" value="LRR receptor-like serine/threonine-protein kinase ERECTA"/>
    <property type="match status" value="1"/>
</dbReference>
<organism evidence="13 14">
    <name type="scientific">Capsicum baccatum</name>
    <name type="common">Peruvian pepper</name>
    <dbReference type="NCBI Taxonomy" id="33114"/>
    <lineage>
        <taxon>Eukaryota</taxon>
        <taxon>Viridiplantae</taxon>
        <taxon>Streptophyta</taxon>
        <taxon>Embryophyta</taxon>
        <taxon>Tracheophyta</taxon>
        <taxon>Spermatophyta</taxon>
        <taxon>Magnoliopsida</taxon>
        <taxon>eudicotyledons</taxon>
        <taxon>Gunneridae</taxon>
        <taxon>Pentapetalae</taxon>
        <taxon>asterids</taxon>
        <taxon>lamiids</taxon>
        <taxon>Solanales</taxon>
        <taxon>Solanaceae</taxon>
        <taxon>Solanoideae</taxon>
        <taxon>Capsiceae</taxon>
        <taxon>Capsicum</taxon>
    </lineage>
</organism>
<dbReference type="PROSITE" id="PS51450">
    <property type="entry name" value="LRR"/>
    <property type="match status" value="1"/>
</dbReference>
<reference evidence="13 14" key="1">
    <citation type="journal article" date="2017" name="Genome Biol.">
        <title>New reference genome sequences of hot pepper reveal the massive evolution of plant disease-resistance genes by retroduplication.</title>
        <authorList>
            <person name="Kim S."/>
            <person name="Park J."/>
            <person name="Yeom S.I."/>
            <person name="Kim Y.M."/>
            <person name="Seo E."/>
            <person name="Kim K.T."/>
            <person name="Kim M.S."/>
            <person name="Lee J.M."/>
            <person name="Cheong K."/>
            <person name="Shin H.S."/>
            <person name="Kim S.B."/>
            <person name="Han K."/>
            <person name="Lee J."/>
            <person name="Park M."/>
            <person name="Lee H.A."/>
            <person name="Lee H.Y."/>
            <person name="Lee Y."/>
            <person name="Oh S."/>
            <person name="Lee J.H."/>
            <person name="Choi E."/>
            <person name="Choi E."/>
            <person name="Lee S.E."/>
            <person name="Jeon J."/>
            <person name="Kim H."/>
            <person name="Choi G."/>
            <person name="Song H."/>
            <person name="Lee J."/>
            <person name="Lee S.C."/>
            <person name="Kwon J.K."/>
            <person name="Lee H.Y."/>
            <person name="Koo N."/>
            <person name="Hong Y."/>
            <person name="Kim R.W."/>
            <person name="Kang W.H."/>
            <person name="Huh J.H."/>
            <person name="Kang B.C."/>
            <person name="Yang T.J."/>
            <person name="Lee Y.H."/>
            <person name="Bennetzen J.L."/>
            <person name="Choi D."/>
        </authorList>
    </citation>
    <scope>NUCLEOTIDE SEQUENCE [LARGE SCALE GENOMIC DNA]</scope>
    <source>
        <strain evidence="14">cv. PBC81</strain>
        <tissue evidence="13">Leaf</tissue>
    </source>
</reference>
<dbReference type="GO" id="GO:0050832">
    <property type="term" value="P:defense response to fungus"/>
    <property type="evidence" value="ECO:0007669"/>
    <property type="project" value="UniProtKB-ARBA"/>
</dbReference>
<evidence type="ECO:0000256" key="5">
    <source>
        <dbReference type="ARBA" id="ARBA00022692"/>
    </source>
</evidence>
<comment type="subcellular location">
    <subcellularLocation>
        <location evidence="1">Cell membrane</location>
        <topology evidence="1">Single-pass type I membrane protein</topology>
    </subcellularLocation>
</comment>
<dbReference type="Gene3D" id="3.80.10.10">
    <property type="entry name" value="Ribonuclease Inhibitor"/>
    <property type="match status" value="6"/>
</dbReference>
<feature type="transmembrane region" description="Helical" evidence="11">
    <location>
        <begin position="911"/>
        <end position="928"/>
    </location>
</feature>
<keyword evidence="6" id="KW-0732">Signal</keyword>
<sequence>MTNSKIVYLWWLILFMANGWWCCYCCWNEERTALLQLKANIKYSIGNDYLSSWGANETSDCCRWEGIVCSNITRRVIELSIIAKEEQLSNGTYTDDILRNWLFNASLFVPFKSLKALLLPGHSLAGWVKNEGSEKLRNSRKTESLDLSWNCFNRSIFQSLSHLSSHTSLNLANNRIASGQERLSGLDKLEILDLSNNALDDENGFPALGLCDLKYLEELSLSRNKFIGRLPPCLGNLTFLRVIDLTENQFTGNIASSPLSRLLSLEYLLLANNNFEMPISFESFANHSKLKFVTADNNSVILQTSSSNWIPKFQLETLSLYNCSQMPSFLHYQLHLRFLRLSNCNIGGNFPNWLLENNSRLEEVYLGGNAFTGSLQLPFLPYLKAFDISNNKIQGKLPPNIGSIIPNLLMSTMSNNMIEGLLPSSFGDMKGLECLDLSYNKLTGDLSIGLPREGSKLFLLRLSNNMLAGEIFPVSANINNLAYLYLDGNNFSGPIPRKLSTAPLRTLDLSYNKLSGNIPAWLGDISSLTSLALTRNHLTGHIPPDYCRLEGLEVLDLSENNLVGVIPSCFNASLALKHVFLSKNKLQGEFNMFSNSDHLQVLDLRENKFSGFVPKWFGSLGITTLLLKGNHLQGIIPRELCLASKLRIMDLSHNNISGPIPHCFGNIMQQHFIIERYAYCPPLGYAGFQMFGRDAVIDVESSMKSSSTHFFRYNYPWIRAEFTTKYNTYSYEGRTVDYMTGIDLSCNQLSGEIPKELSNLTQIHALNLSHNHLTGAIPSEFSNLRNIESLDLSYNNLTGSIPTQLLKLTTLAVFTVSHNNLTGRTPQRSAQFATFSESSYEGNPFLCGFPLNISCTEPREIPIYPPAPNCCKDDASFLDMESFYISFLVAYANVVVAVVVVLWVNPYWRNVWFYFVESFMYSCYDFFASKRSI</sequence>
<comment type="caution">
    <text evidence="13">The sequence shown here is derived from an EMBL/GenBank/DDBJ whole genome shotgun (WGS) entry which is preliminary data.</text>
</comment>
<comment type="similarity">
    <text evidence="2">Belongs to the RLP family.</text>
</comment>
<evidence type="ECO:0000256" key="11">
    <source>
        <dbReference type="SAM" id="Phobius"/>
    </source>
</evidence>
<keyword evidence="9 11" id="KW-0472">Membrane</keyword>
<evidence type="ECO:0000256" key="8">
    <source>
        <dbReference type="ARBA" id="ARBA00022989"/>
    </source>
</evidence>
<keyword evidence="10" id="KW-0325">Glycoprotein</keyword>
<dbReference type="InterPro" id="IPR051502">
    <property type="entry name" value="RLP_Defense_Trigger"/>
</dbReference>
<keyword evidence="7" id="KW-0677">Repeat</keyword>
<feature type="domain" description="Leucine-rich repeat-containing N-terminal plant-type" evidence="12">
    <location>
        <begin position="28"/>
        <end position="70"/>
    </location>
</feature>
<feature type="transmembrane region" description="Helical" evidence="11">
    <location>
        <begin position="6"/>
        <end position="27"/>
    </location>
</feature>
<evidence type="ECO:0000256" key="9">
    <source>
        <dbReference type="ARBA" id="ARBA00023136"/>
    </source>
</evidence>
<feature type="transmembrane region" description="Helical" evidence="11">
    <location>
        <begin position="882"/>
        <end position="905"/>
    </location>
</feature>
<dbReference type="Pfam" id="PF08263">
    <property type="entry name" value="LRRNT_2"/>
    <property type="match status" value="1"/>
</dbReference>
<keyword evidence="3" id="KW-1003">Cell membrane</keyword>
<dbReference type="EMBL" id="MLFT02000012">
    <property type="protein sequence ID" value="PHT31143.1"/>
    <property type="molecule type" value="Genomic_DNA"/>
</dbReference>
<dbReference type="InterPro" id="IPR013210">
    <property type="entry name" value="LRR_N_plant-typ"/>
</dbReference>
<evidence type="ECO:0000313" key="13">
    <source>
        <dbReference type="EMBL" id="PHT31143.1"/>
    </source>
</evidence>
<dbReference type="GO" id="GO:0005886">
    <property type="term" value="C:plasma membrane"/>
    <property type="evidence" value="ECO:0007669"/>
    <property type="project" value="UniProtKB-SubCell"/>
</dbReference>
<dbReference type="Proteomes" id="UP000224567">
    <property type="component" value="Unassembled WGS sequence"/>
</dbReference>
<evidence type="ECO:0000259" key="12">
    <source>
        <dbReference type="Pfam" id="PF08263"/>
    </source>
</evidence>
<evidence type="ECO:0000256" key="2">
    <source>
        <dbReference type="ARBA" id="ARBA00009592"/>
    </source>
</evidence>
<dbReference type="Pfam" id="PF00560">
    <property type="entry name" value="LRR_1"/>
    <property type="match status" value="9"/>
</dbReference>
<evidence type="ECO:0000256" key="1">
    <source>
        <dbReference type="ARBA" id="ARBA00004251"/>
    </source>
</evidence>